<keyword evidence="3 6" id="KW-1133">Transmembrane helix</keyword>
<dbReference type="SUPFAM" id="SSF103473">
    <property type="entry name" value="MFS general substrate transporter"/>
    <property type="match status" value="1"/>
</dbReference>
<name>A0A9X2C995_9PSED</name>
<dbReference type="RefSeq" id="WP_268266916.1">
    <property type="nucleotide sequence ID" value="NZ_JALQCW010000088.1"/>
</dbReference>
<feature type="transmembrane region" description="Helical" evidence="6">
    <location>
        <begin position="215"/>
        <end position="240"/>
    </location>
</feature>
<accession>A0A9X2C995</accession>
<dbReference type="AlphaFoldDB" id="A0A9X2C995"/>
<dbReference type="Gene3D" id="1.20.1250.20">
    <property type="entry name" value="MFS general substrate transporter like domains"/>
    <property type="match status" value="2"/>
</dbReference>
<dbReference type="InterPro" id="IPR050382">
    <property type="entry name" value="MFS_Na/Anion_cotransporter"/>
</dbReference>
<dbReference type="GO" id="GO:0022857">
    <property type="term" value="F:transmembrane transporter activity"/>
    <property type="evidence" value="ECO:0007669"/>
    <property type="project" value="InterPro"/>
</dbReference>
<dbReference type="GO" id="GO:0016020">
    <property type="term" value="C:membrane"/>
    <property type="evidence" value="ECO:0007669"/>
    <property type="project" value="UniProtKB-SubCell"/>
</dbReference>
<feature type="transmembrane region" description="Helical" evidence="6">
    <location>
        <begin position="77"/>
        <end position="101"/>
    </location>
</feature>
<evidence type="ECO:0000256" key="1">
    <source>
        <dbReference type="ARBA" id="ARBA00004141"/>
    </source>
</evidence>
<feature type="transmembrane region" description="Helical" evidence="6">
    <location>
        <begin position="12"/>
        <end position="38"/>
    </location>
</feature>
<feature type="domain" description="Major facilitator superfamily (MFS) profile" evidence="7">
    <location>
        <begin position="12"/>
        <end position="409"/>
    </location>
</feature>
<keyword evidence="2 6" id="KW-0812">Transmembrane</keyword>
<evidence type="ECO:0000259" key="7">
    <source>
        <dbReference type="PROSITE" id="PS50850"/>
    </source>
</evidence>
<sequence>MSTPATKPRALIMALLMAVMVISVLDKTIFAFAGVQIIEELQLTPEQFGFVGSAFFFLYSISGIAVGFLANRFPTRWILSVMALVWTSAQLLVTVAGSLGALTASRLLLGAGCGPGTAVTQHAAFKWYGIREQVLPASLIQVSIMLGGLLGALALPYAISHFGWRSAYLALAILSLGWALLWLLFGAEGQHQEEQGPAPQEARIPYRHLLLNRTFVWISLMCFLAYLPNALSFSWSAVYMQKGLGLSPMQTGYVMFTATLGIIVLNVLVSALSQRMLRRGLGEQRSLVLPPMLCCIFGGLAFCALGALHDELWLKLTLFVSGAVLLNGVFAFGMTITSHISPSIQRGAMLAIHVGSMTFSGMLAPWLVGRLVTLFDHDIARGFETALNGIGLATLVCALLGLWVITPQATRQRLLDLAPAPLADTARPV</sequence>
<gene>
    <name evidence="8" type="ORF">M1B34_28805</name>
</gene>
<comment type="caution">
    <text evidence="8">The sequence shown here is derived from an EMBL/GenBank/DDBJ whole genome shotgun (WGS) entry which is preliminary data.</text>
</comment>
<proteinExistence type="inferred from homology"/>
<evidence type="ECO:0000256" key="5">
    <source>
        <dbReference type="ARBA" id="ARBA00038514"/>
    </source>
</evidence>
<protein>
    <submittedName>
        <fullName evidence="8">MFS transporter</fullName>
    </submittedName>
</protein>
<evidence type="ECO:0000256" key="4">
    <source>
        <dbReference type="ARBA" id="ARBA00023136"/>
    </source>
</evidence>
<feature type="transmembrane region" description="Helical" evidence="6">
    <location>
        <begin position="387"/>
        <end position="405"/>
    </location>
</feature>
<dbReference type="Proteomes" id="UP001155059">
    <property type="component" value="Unassembled WGS sequence"/>
</dbReference>
<dbReference type="PANTHER" id="PTHR11662:SF450">
    <property type="entry name" value="BLR1003 PROTEIN"/>
    <property type="match status" value="1"/>
</dbReference>
<dbReference type="InterPro" id="IPR011701">
    <property type="entry name" value="MFS"/>
</dbReference>
<evidence type="ECO:0000313" key="9">
    <source>
        <dbReference type="Proteomes" id="UP001155059"/>
    </source>
</evidence>
<evidence type="ECO:0000256" key="2">
    <source>
        <dbReference type="ARBA" id="ARBA00022692"/>
    </source>
</evidence>
<dbReference type="InterPro" id="IPR036259">
    <property type="entry name" value="MFS_trans_sf"/>
</dbReference>
<feature type="transmembrane region" description="Helical" evidence="6">
    <location>
        <begin position="252"/>
        <end position="274"/>
    </location>
</feature>
<reference evidence="8 9" key="1">
    <citation type="journal article" date="2022" name="Int. J. Syst. Evol. Microbiol.">
        <title>Pseudomonas aegrilactucae sp. nov. and Pseudomonas morbosilactucae sp. nov., pathogens causing bacterial rot of lettuce in Japan.</title>
        <authorList>
            <person name="Sawada H."/>
            <person name="Fujikawa T."/>
            <person name="Satou M."/>
        </authorList>
    </citation>
    <scope>NUCLEOTIDE SEQUENCE [LARGE SCALE GENOMIC DNA]</scope>
    <source>
        <strain evidence="8 9">MAFF 302030</strain>
    </source>
</reference>
<feature type="transmembrane region" description="Helical" evidence="6">
    <location>
        <begin position="286"/>
        <end position="307"/>
    </location>
</feature>
<evidence type="ECO:0000256" key="6">
    <source>
        <dbReference type="SAM" id="Phobius"/>
    </source>
</evidence>
<dbReference type="Pfam" id="PF07690">
    <property type="entry name" value="MFS_1"/>
    <property type="match status" value="1"/>
</dbReference>
<dbReference type="PROSITE" id="PS50850">
    <property type="entry name" value="MFS"/>
    <property type="match status" value="1"/>
</dbReference>
<dbReference type="PANTHER" id="PTHR11662">
    <property type="entry name" value="SOLUTE CARRIER FAMILY 17"/>
    <property type="match status" value="1"/>
</dbReference>
<comment type="subcellular location">
    <subcellularLocation>
        <location evidence="1">Membrane</location>
        <topology evidence="1">Multi-pass membrane protein</topology>
    </subcellularLocation>
</comment>
<feature type="transmembrane region" description="Helical" evidence="6">
    <location>
        <begin position="50"/>
        <end position="70"/>
    </location>
</feature>
<dbReference type="InterPro" id="IPR020846">
    <property type="entry name" value="MFS_dom"/>
</dbReference>
<comment type="similarity">
    <text evidence="5">Belongs to the major facilitator superfamily. Phthalate permease family.</text>
</comment>
<dbReference type="EMBL" id="JALQCW010000088">
    <property type="protein sequence ID" value="MCK9801560.1"/>
    <property type="molecule type" value="Genomic_DNA"/>
</dbReference>
<feature type="transmembrane region" description="Helical" evidence="6">
    <location>
        <begin position="137"/>
        <end position="159"/>
    </location>
</feature>
<feature type="transmembrane region" description="Helical" evidence="6">
    <location>
        <begin position="107"/>
        <end position="125"/>
    </location>
</feature>
<organism evidence="8 9">
    <name type="scientific">Pseudomonas morbosilactucae</name>
    <dbReference type="NCBI Taxonomy" id="2938197"/>
    <lineage>
        <taxon>Bacteria</taxon>
        <taxon>Pseudomonadati</taxon>
        <taxon>Pseudomonadota</taxon>
        <taxon>Gammaproteobacteria</taxon>
        <taxon>Pseudomonadales</taxon>
        <taxon>Pseudomonadaceae</taxon>
        <taxon>Pseudomonas</taxon>
    </lineage>
</organism>
<evidence type="ECO:0000256" key="3">
    <source>
        <dbReference type="ARBA" id="ARBA00022989"/>
    </source>
</evidence>
<feature type="transmembrane region" description="Helical" evidence="6">
    <location>
        <begin position="348"/>
        <end position="367"/>
    </location>
</feature>
<feature type="transmembrane region" description="Helical" evidence="6">
    <location>
        <begin position="165"/>
        <end position="185"/>
    </location>
</feature>
<evidence type="ECO:0000313" key="8">
    <source>
        <dbReference type="EMBL" id="MCK9801560.1"/>
    </source>
</evidence>
<reference evidence="8 9" key="2">
    <citation type="journal article" date="2023" name="Plant Pathol.">
        <title>Dismantling and reorganizing Pseudomonas marginalis sensu#lato.</title>
        <authorList>
            <person name="Sawada H."/>
            <person name="Fujikawa T."/>
            <person name="Satou M."/>
        </authorList>
    </citation>
    <scope>NUCLEOTIDE SEQUENCE [LARGE SCALE GENOMIC DNA]</scope>
    <source>
        <strain evidence="8 9">MAFF 302030</strain>
    </source>
</reference>
<keyword evidence="4 6" id="KW-0472">Membrane</keyword>
<feature type="transmembrane region" description="Helical" evidence="6">
    <location>
        <begin position="313"/>
        <end position="336"/>
    </location>
</feature>